<evidence type="ECO:0000313" key="5">
    <source>
        <dbReference type="Proteomes" id="UP000306102"/>
    </source>
</evidence>
<dbReference type="Proteomes" id="UP000306102">
    <property type="component" value="Unassembled WGS sequence"/>
</dbReference>
<dbReference type="GO" id="GO:0016020">
    <property type="term" value="C:membrane"/>
    <property type="evidence" value="ECO:0007669"/>
    <property type="project" value="InterPro"/>
</dbReference>
<dbReference type="STRING" id="542762.A0A4S4E4T6"/>
<dbReference type="PANTHER" id="PTHR15948:SF0">
    <property type="entry name" value="GOLGI PH REGULATOR A-RELATED"/>
    <property type="match status" value="1"/>
</dbReference>
<evidence type="ECO:0000256" key="2">
    <source>
        <dbReference type="SAM" id="Phobius"/>
    </source>
</evidence>
<keyword evidence="2" id="KW-1133">Transmembrane helix</keyword>
<feature type="transmembrane region" description="Helical" evidence="2">
    <location>
        <begin position="132"/>
        <end position="152"/>
    </location>
</feature>
<dbReference type="InterPro" id="IPR022535">
    <property type="entry name" value="Golgi_pH-regulator_cons_dom"/>
</dbReference>
<feature type="domain" description="Golgi pH regulator conserved" evidence="3">
    <location>
        <begin position="126"/>
        <end position="193"/>
    </location>
</feature>
<dbReference type="GO" id="GO:0010427">
    <property type="term" value="F:abscisic acid binding"/>
    <property type="evidence" value="ECO:0007669"/>
    <property type="project" value="TreeGrafter"/>
</dbReference>
<gene>
    <name evidence="4" type="ORF">TEA_028062</name>
</gene>
<feature type="transmembrane region" description="Helical" evidence="2">
    <location>
        <begin position="104"/>
        <end position="123"/>
    </location>
</feature>
<protein>
    <recommendedName>
        <fullName evidence="3">Golgi pH regulator conserved domain-containing protein</fullName>
    </recommendedName>
</protein>
<dbReference type="InterPro" id="IPR015672">
    <property type="entry name" value="GPHR/GTG"/>
</dbReference>
<dbReference type="EMBL" id="SDRB02007563">
    <property type="protein sequence ID" value="THG10969.1"/>
    <property type="molecule type" value="Genomic_DNA"/>
</dbReference>
<keyword evidence="2" id="KW-0812">Transmembrane</keyword>
<accession>A0A4S4E4T6</accession>
<evidence type="ECO:0000259" key="3">
    <source>
        <dbReference type="Pfam" id="PF12537"/>
    </source>
</evidence>
<sequence>MGKSDIRGSGGGGIAVDAGMGGAVVLEQKTLQRVRREEATRSDHLQRRLRLLLQPPPARLIRDHPHSLQRGKMDELEGGFVLFNSVTGLHVTLLSLLLDASQQWFSFIQLWGTYAILFVDYVIPSFFTMPQLVSRIGVIGVTVMAVLSGFGAKLKARSFLKRIVGTVVRSVQDDQKEQDIKSMEAEVQALEELSKQLFLEIYELRQAKVITRPKSYEWPHGGVRNGTLNHWSTLESLQSVVFKEVLLFFPSLDGMAQFCKLSSIFVNSAGSVDPVTKTISIFLQFFDIGINAALLSQIWQPRHVLISSWSSFDRPPLSQAPSPLAEECSQKNKTNVNRMTTHPTIVMLEKSDHEMEIYIELLASNPWTQSSK</sequence>
<feature type="transmembrane region" description="Helical" evidence="2">
    <location>
        <begin position="79"/>
        <end position="98"/>
    </location>
</feature>
<keyword evidence="2" id="KW-0472">Membrane</keyword>
<dbReference type="PANTHER" id="PTHR15948">
    <property type="entry name" value="G-PROTEIN COUPLED RECEPTOR 89-RELATED"/>
    <property type="match status" value="1"/>
</dbReference>
<dbReference type="Pfam" id="PF12537">
    <property type="entry name" value="GPHR_N"/>
    <property type="match status" value="1"/>
</dbReference>
<keyword evidence="5" id="KW-1185">Reference proteome</keyword>
<name>A0A4S4E4T6_CAMSN</name>
<evidence type="ECO:0000256" key="1">
    <source>
        <dbReference type="SAM" id="Coils"/>
    </source>
</evidence>
<keyword evidence="1" id="KW-0175">Coiled coil</keyword>
<reference evidence="4 5" key="1">
    <citation type="journal article" date="2018" name="Proc. Natl. Acad. Sci. U.S.A.">
        <title>Draft genome sequence of Camellia sinensis var. sinensis provides insights into the evolution of the tea genome and tea quality.</title>
        <authorList>
            <person name="Wei C."/>
            <person name="Yang H."/>
            <person name="Wang S."/>
            <person name="Zhao J."/>
            <person name="Liu C."/>
            <person name="Gao L."/>
            <person name="Xia E."/>
            <person name="Lu Y."/>
            <person name="Tai Y."/>
            <person name="She G."/>
            <person name="Sun J."/>
            <person name="Cao H."/>
            <person name="Tong W."/>
            <person name="Gao Q."/>
            <person name="Li Y."/>
            <person name="Deng W."/>
            <person name="Jiang X."/>
            <person name="Wang W."/>
            <person name="Chen Q."/>
            <person name="Zhang S."/>
            <person name="Li H."/>
            <person name="Wu J."/>
            <person name="Wang P."/>
            <person name="Li P."/>
            <person name="Shi C."/>
            <person name="Zheng F."/>
            <person name="Jian J."/>
            <person name="Huang B."/>
            <person name="Shan D."/>
            <person name="Shi M."/>
            <person name="Fang C."/>
            <person name="Yue Y."/>
            <person name="Li F."/>
            <person name="Li D."/>
            <person name="Wei S."/>
            <person name="Han B."/>
            <person name="Jiang C."/>
            <person name="Yin Y."/>
            <person name="Xia T."/>
            <person name="Zhang Z."/>
            <person name="Bennetzen J.L."/>
            <person name="Zhao S."/>
            <person name="Wan X."/>
        </authorList>
    </citation>
    <scope>NUCLEOTIDE SEQUENCE [LARGE SCALE GENOMIC DNA]</scope>
    <source>
        <strain evidence="5">cv. Shuchazao</strain>
        <tissue evidence="4">Leaf</tissue>
    </source>
</reference>
<evidence type="ECO:0000313" key="4">
    <source>
        <dbReference type="EMBL" id="THG10969.1"/>
    </source>
</evidence>
<proteinExistence type="predicted"/>
<dbReference type="AlphaFoldDB" id="A0A4S4E4T6"/>
<feature type="coiled-coil region" evidence="1">
    <location>
        <begin position="173"/>
        <end position="200"/>
    </location>
</feature>
<organism evidence="4 5">
    <name type="scientific">Camellia sinensis var. sinensis</name>
    <name type="common">China tea</name>
    <dbReference type="NCBI Taxonomy" id="542762"/>
    <lineage>
        <taxon>Eukaryota</taxon>
        <taxon>Viridiplantae</taxon>
        <taxon>Streptophyta</taxon>
        <taxon>Embryophyta</taxon>
        <taxon>Tracheophyta</taxon>
        <taxon>Spermatophyta</taxon>
        <taxon>Magnoliopsida</taxon>
        <taxon>eudicotyledons</taxon>
        <taxon>Gunneridae</taxon>
        <taxon>Pentapetalae</taxon>
        <taxon>asterids</taxon>
        <taxon>Ericales</taxon>
        <taxon>Theaceae</taxon>
        <taxon>Camellia</taxon>
    </lineage>
</organism>
<comment type="caution">
    <text evidence="4">The sequence shown here is derived from an EMBL/GenBank/DDBJ whole genome shotgun (WGS) entry which is preliminary data.</text>
</comment>
<dbReference type="GO" id="GO:0009737">
    <property type="term" value="P:response to abscisic acid"/>
    <property type="evidence" value="ECO:0007669"/>
    <property type="project" value="TreeGrafter"/>
</dbReference>